<keyword evidence="2" id="KW-1185">Reference proteome</keyword>
<name>A0ABP1HV02_9EUKA</name>
<evidence type="ECO:0000313" key="1">
    <source>
        <dbReference type="EMBL" id="CAL6000591.1"/>
    </source>
</evidence>
<dbReference type="EMBL" id="CAXDID020000041">
    <property type="protein sequence ID" value="CAL6000591.1"/>
    <property type="molecule type" value="Genomic_DNA"/>
</dbReference>
<protein>
    <recommendedName>
        <fullName evidence="3">Transmembrane protein</fullName>
    </recommendedName>
</protein>
<proteinExistence type="predicted"/>
<comment type="caution">
    <text evidence="1">The sequence shown here is derived from an EMBL/GenBank/DDBJ whole genome shotgun (WGS) entry which is preliminary data.</text>
</comment>
<evidence type="ECO:0000313" key="2">
    <source>
        <dbReference type="Proteomes" id="UP001642409"/>
    </source>
</evidence>
<gene>
    <name evidence="1" type="ORF">HINF_LOCUS16774</name>
</gene>
<sequence length="558" mass="63701">MLILSLIISEQVKIIKTQLELQNCYNVKTHALLFSANQSICINLVTLYNNDCNSFPKSVKISIQLNSFDIVDPPYMPYSIISNFNYSTTEQICVECLDPVCKSLNFQLSTKVKFRIETTSRFTECVCGKIDRIEENRNECFHEDRINNQDFESKIILEQTQVCYWAAVNDMCSQMNAMVQTQATVSIQYNDSVQSYDYEPNDAQSSFEFVPKTGTSGYFKYCFQDPKSLRFISKRIPIVGQLVIESTLNGIQLQTTSQTKRVNIQETSDGYYHTTAAIQVVEIQLYGLISKMEAQKFDSIVKQIGKPNYFAYITIFSNTNQFLLSGCFSRASPFMNNFITYIPVHENPLLIQQISQIKQNEDINTLIIHWNSFVSDENGNILIAQRKRIDQTIVSCWTNISAQWNTITQLSVTVTNAKDLRFCQLVKPQTISISLCQILDLSVALLTPSFTMNIVNYSVNQTSFVLTTTNISLKQQVDAAYFNQFVIYDSDGNQVENAEINYWTHLKQDQVTLQIKTLFICMLTTGIYALSYKYVKAKILSKKQLHLAEGKVLADGKV</sequence>
<evidence type="ECO:0008006" key="3">
    <source>
        <dbReference type="Google" id="ProtNLM"/>
    </source>
</evidence>
<reference evidence="1 2" key="1">
    <citation type="submission" date="2024-07" db="EMBL/GenBank/DDBJ databases">
        <authorList>
            <person name="Akdeniz Z."/>
        </authorList>
    </citation>
    <scope>NUCLEOTIDE SEQUENCE [LARGE SCALE GENOMIC DNA]</scope>
</reference>
<accession>A0ABP1HV02</accession>
<dbReference type="Proteomes" id="UP001642409">
    <property type="component" value="Unassembled WGS sequence"/>
</dbReference>
<organism evidence="1 2">
    <name type="scientific">Hexamita inflata</name>
    <dbReference type="NCBI Taxonomy" id="28002"/>
    <lineage>
        <taxon>Eukaryota</taxon>
        <taxon>Metamonada</taxon>
        <taxon>Diplomonadida</taxon>
        <taxon>Hexamitidae</taxon>
        <taxon>Hexamitinae</taxon>
        <taxon>Hexamita</taxon>
    </lineage>
</organism>